<dbReference type="STRING" id="590646.G3BA93"/>
<sequence length="293" mass="32254">MLARTLAMVNPIRKAGCLIIGDEVLNGKILDTNSHVFAKFCFNELSIPVKKTIVCGDDCDDITNSLNTLIHDDCDFIVTSGGIGPTHDDITYESIAHAFGVECKRDQQTVDRMHSLRTEYLTTLTDRRLAAFYRMATFPVASDTVSVDKIYTDDSLWVPVVGINSQVYILPGVPQLFEKLLLGLKDSLKRRVDVDSRLKRFYVKTTTKESELAPFLADLQSSSNATYGAGSVKLGSYPHFAWGVNTISVIGDKHVSVEALRVIVADVVGNLGGEAREISVEEEETMTTTSPQK</sequence>
<proteinExistence type="predicted"/>
<dbReference type="EMBL" id="GL996527">
    <property type="protein sequence ID" value="EGV62509.1"/>
    <property type="molecule type" value="Genomic_DNA"/>
</dbReference>
<dbReference type="RefSeq" id="XP_006688679.1">
    <property type="nucleotide sequence ID" value="XM_006688616.1"/>
</dbReference>
<dbReference type="SUPFAM" id="SSF53218">
    <property type="entry name" value="Molybdenum cofactor biosynthesis proteins"/>
    <property type="match status" value="1"/>
</dbReference>
<dbReference type="GO" id="GO:0047884">
    <property type="term" value="F:FAD diphosphatase activity"/>
    <property type="evidence" value="ECO:0007669"/>
    <property type="project" value="TreeGrafter"/>
</dbReference>
<organism evidence="3">
    <name type="scientific">Candida tenuis (strain ATCC 10573 / BCRC 21748 / CBS 615 / JCM 9827 / NBRC 10315 / NRRL Y-1498 / VKM Y-70)</name>
    <name type="common">Yeast</name>
    <name type="synonym">Yamadazyma tenuis</name>
    <dbReference type="NCBI Taxonomy" id="590646"/>
    <lineage>
        <taxon>Eukaryota</taxon>
        <taxon>Fungi</taxon>
        <taxon>Dikarya</taxon>
        <taxon>Ascomycota</taxon>
        <taxon>Saccharomycotina</taxon>
        <taxon>Pichiomycetes</taxon>
        <taxon>Debaryomycetaceae</taxon>
        <taxon>Yamadazyma</taxon>
    </lineage>
</organism>
<dbReference type="AlphaFoldDB" id="G3BA93"/>
<dbReference type="Pfam" id="PF00994">
    <property type="entry name" value="MoCF_biosynth"/>
    <property type="match status" value="1"/>
</dbReference>
<dbReference type="InterPro" id="IPR001453">
    <property type="entry name" value="MoaB/Mog_dom"/>
</dbReference>
<accession>G3BA93</accession>
<evidence type="ECO:0000313" key="2">
    <source>
        <dbReference type="EMBL" id="EGV62509.1"/>
    </source>
</evidence>
<keyword evidence="3" id="KW-1185">Reference proteome</keyword>
<reference evidence="2 3" key="1">
    <citation type="journal article" date="2011" name="Proc. Natl. Acad. Sci. U.S.A.">
        <title>Comparative genomics of xylose-fermenting fungi for enhanced biofuel production.</title>
        <authorList>
            <person name="Wohlbach D.J."/>
            <person name="Kuo A."/>
            <person name="Sato T.K."/>
            <person name="Potts K.M."/>
            <person name="Salamov A.A."/>
            <person name="LaButti K.M."/>
            <person name="Sun H."/>
            <person name="Clum A."/>
            <person name="Pangilinan J.L."/>
            <person name="Lindquist E.A."/>
            <person name="Lucas S."/>
            <person name="Lapidus A."/>
            <person name="Jin M."/>
            <person name="Gunawan C."/>
            <person name="Balan V."/>
            <person name="Dale B.E."/>
            <person name="Jeffries T.W."/>
            <person name="Zinkel R."/>
            <person name="Barry K.W."/>
            <person name="Grigoriev I.V."/>
            <person name="Gasch A.P."/>
        </authorList>
    </citation>
    <scope>NUCLEOTIDE SEQUENCE [LARGE SCALE GENOMIC DNA]</scope>
    <source>
        <strain evidence="3">ATCC 10573 / BCRC 21748 / CBS 615 / JCM 9827 / NBRC 10315 / NRRL Y-1498 / VKM Y-70</strain>
    </source>
</reference>
<protein>
    <recommendedName>
        <fullName evidence="1">MoaB/Mog domain-containing protein</fullName>
    </recommendedName>
</protein>
<dbReference type="InterPro" id="IPR036425">
    <property type="entry name" value="MoaB/Mog-like_dom_sf"/>
</dbReference>
<evidence type="ECO:0000313" key="3">
    <source>
        <dbReference type="Proteomes" id="UP000000707"/>
    </source>
</evidence>
<dbReference type="GeneID" id="18247612"/>
<name>G3BA93_CANTC</name>
<dbReference type="PANTHER" id="PTHR47675:SF1">
    <property type="entry name" value="MOLYBDOPTERIN BINDING DOMAIN PROTEIN (AFU_ORTHOLOGUE AFUA_5G11210)"/>
    <property type="match status" value="1"/>
</dbReference>
<dbReference type="SMART" id="SM00852">
    <property type="entry name" value="MoCF_biosynth"/>
    <property type="match status" value="1"/>
</dbReference>
<dbReference type="OrthoDB" id="448496at2759"/>
<dbReference type="KEGG" id="cten:18247612"/>
<evidence type="ECO:0000259" key="1">
    <source>
        <dbReference type="SMART" id="SM00852"/>
    </source>
</evidence>
<dbReference type="Gene3D" id="3.40.980.10">
    <property type="entry name" value="MoaB/Mog-like domain"/>
    <property type="match status" value="1"/>
</dbReference>
<dbReference type="PANTHER" id="PTHR47675">
    <property type="entry name" value="MOLYBDOPTERIN BINDING DOMAIN PROTEIN (AFU_ORTHOLOGUE AFUA_5G11210)"/>
    <property type="match status" value="1"/>
</dbReference>
<dbReference type="GO" id="GO:0042726">
    <property type="term" value="P:flavin-containing compound metabolic process"/>
    <property type="evidence" value="ECO:0007669"/>
    <property type="project" value="TreeGrafter"/>
</dbReference>
<dbReference type="Proteomes" id="UP000000707">
    <property type="component" value="Unassembled WGS sequence"/>
</dbReference>
<dbReference type="eggNOG" id="KOG2644">
    <property type="taxonomic scope" value="Eukaryota"/>
</dbReference>
<feature type="domain" description="MoaB/Mog" evidence="1">
    <location>
        <begin position="16"/>
        <end position="191"/>
    </location>
</feature>
<gene>
    <name evidence="2" type="ORF">CANTEDRAFT_114862</name>
</gene>